<comment type="caution">
    <text evidence="4">The sequence shown here is derived from an EMBL/GenBank/DDBJ whole genome shotgun (WGS) entry which is preliminary data.</text>
</comment>
<gene>
    <name evidence="3" type="ORF">MYCIT1_LOCUS24828</name>
    <name evidence="4" type="ORF">MYCIT1_LOCUS25325</name>
</gene>
<dbReference type="Pfam" id="PF04185">
    <property type="entry name" value="Phosphoesterase"/>
    <property type="match status" value="1"/>
</dbReference>
<organism evidence="4 5">
    <name type="scientific">Mycena citricolor</name>
    <dbReference type="NCBI Taxonomy" id="2018698"/>
    <lineage>
        <taxon>Eukaryota</taxon>
        <taxon>Fungi</taxon>
        <taxon>Dikarya</taxon>
        <taxon>Basidiomycota</taxon>
        <taxon>Agaricomycotina</taxon>
        <taxon>Agaricomycetes</taxon>
        <taxon>Agaricomycetidae</taxon>
        <taxon>Agaricales</taxon>
        <taxon>Marasmiineae</taxon>
        <taxon>Mycenaceae</taxon>
        <taxon>Mycena</taxon>
    </lineage>
</organism>
<name>A0AAD2HMN7_9AGAR</name>
<dbReference type="GO" id="GO:0016788">
    <property type="term" value="F:hydrolase activity, acting on ester bonds"/>
    <property type="evidence" value="ECO:0007669"/>
    <property type="project" value="InterPro"/>
</dbReference>
<reference evidence="4" key="1">
    <citation type="submission" date="2023-11" db="EMBL/GenBank/DDBJ databases">
        <authorList>
            <person name="De Vega J J."/>
            <person name="De Vega J J."/>
        </authorList>
    </citation>
    <scope>NUCLEOTIDE SEQUENCE</scope>
</reference>
<evidence type="ECO:0000256" key="1">
    <source>
        <dbReference type="ARBA" id="ARBA00022801"/>
    </source>
</evidence>
<dbReference type="InterPro" id="IPR017850">
    <property type="entry name" value="Alkaline_phosphatase_core_sf"/>
</dbReference>
<dbReference type="Gene3D" id="3.40.720.10">
    <property type="entry name" value="Alkaline Phosphatase, subunit A"/>
    <property type="match status" value="1"/>
</dbReference>
<evidence type="ECO:0000313" key="5">
    <source>
        <dbReference type="Proteomes" id="UP001295794"/>
    </source>
</evidence>
<dbReference type="EMBL" id="CAVNYO010000412">
    <property type="protein sequence ID" value="CAK5276782.1"/>
    <property type="molecule type" value="Genomic_DNA"/>
</dbReference>
<evidence type="ECO:0000313" key="4">
    <source>
        <dbReference type="EMBL" id="CAK5276782.1"/>
    </source>
</evidence>
<dbReference type="GO" id="GO:0009395">
    <property type="term" value="P:phospholipid catabolic process"/>
    <property type="evidence" value="ECO:0007669"/>
    <property type="project" value="TreeGrafter"/>
</dbReference>
<feature type="signal peptide" evidence="2">
    <location>
        <begin position="1"/>
        <end position="22"/>
    </location>
</feature>
<dbReference type="PANTHER" id="PTHR31956">
    <property type="entry name" value="NON-SPECIFIC PHOSPHOLIPASE C4-RELATED"/>
    <property type="match status" value="1"/>
</dbReference>
<dbReference type="InterPro" id="IPR007312">
    <property type="entry name" value="Phosphoesterase"/>
</dbReference>
<accession>A0AAD2HMN7</accession>
<evidence type="ECO:0000313" key="3">
    <source>
        <dbReference type="EMBL" id="CAK5276510.1"/>
    </source>
</evidence>
<keyword evidence="1" id="KW-0378">Hydrolase</keyword>
<dbReference type="Proteomes" id="UP001295794">
    <property type="component" value="Unassembled WGS sequence"/>
</dbReference>
<keyword evidence="5" id="KW-1185">Reference proteome</keyword>
<dbReference type="AlphaFoldDB" id="A0AAD2HMN7"/>
<proteinExistence type="predicted"/>
<evidence type="ECO:0000256" key="2">
    <source>
        <dbReference type="SAM" id="SignalP"/>
    </source>
</evidence>
<keyword evidence="2" id="KW-0732">Signal</keyword>
<evidence type="ECO:0008006" key="6">
    <source>
        <dbReference type="Google" id="ProtNLM"/>
    </source>
</evidence>
<sequence>MSAFRVLAAALFAVSSVQVATAASAQIFAPPSTNPIAQSGNYTGFSNSTLKPNNHHIKKGKVFDRIIQVWMENTDFSSAASTAAFQSLAAQGILLTNFNGVTHPSEPNYIAAMGGDHFGLHDDNMYHIPSNITTVVDLLEDEDVSWSAYQENMPEVGYFGFLHASKNYISPGLAPYNYYVRKHNPPIIFDAIAGEPERVSRIRNFNDFANDVVNGTLSQWIFVTPNMVNDAHDTSIDFGAAFLEYWLMPLLTDPRVNGEKTLILLTFDENETYGEQNTIYTVALGTAIPLELRGTTDDTFYTHYSTISTVQANWNLKTLGRQDANETVASVFDFVAKKVGHKNKAISPAQIPLLNLTGHYPGPLNPSMYQNFAAPNPDARSPTGRGVLYREGVDKHLTLEHLAAPVNLTAKNTTTPWQMNVKSTSLKGMIPCTNAACS</sequence>
<feature type="chain" id="PRO_5042440758" description="Acid phosphatase" evidence="2">
    <location>
        <begin position="23"/>
        <end position="438"/>
    </location>
</feature>
<dbReference type="EMBL" id="CAVNYO010000408">
    <property type="protein sequence ID" value="CAK5276510.1"/>
    <property type="molecule type" value="Genomic_DNA"/>
</dbReference>
<dbReference type="PANTHER" id="PTHR31956:SF8">
    <property type="entry name" value="ACID PHOSPHATASE PHOA (AFU_ORTHOLOGUE AFUA_1G03570)"/>
    <property type="match status" value="1"/>
</dbReference>
<protein>
    <recommendedName>
        <fullName evidence="6">Acid phosphatase</fullName>
    </recommendedName>
</protein>